<dbReference type="EMBL" id="CP000515">
    <property type="protein sequence ID" value="ABM21097.1"/>
    <property type="molecule type" value="Genomic_DNA"/>
</dbReference>
<dbReference type="KEGG" id="maq:Maqu_4246"/>
<sequence length="118" mass="13280">MKCCMDIKTLQRLIQAQNLYVLQDTTAVVGDAALFHREDHRGYTTNLAEAHLFTLKEANLCHFERKTDKPHRLGDLIVLSGLSVDVGVLGGSQAQNSRDFESIRFVDNDDEPERPGPR</sequence>
<protein>
    <submittedName>
        <fullName evidence="1">Uncharacterized protein</fullName>
    </submittedName>
</protein>
<name>A1U7X8_MARN8</name>
<evidence type="ECO:0000313" key="2">
    <source>
        <dbReference type="Proteomes" id="UP000000998"/>
    </source>
</evidence>
<evidence type="ECO:0000313" key="1">
    <source>
        <dbReference type="EMBL" id="ABM21097.1"/>
    </source>
</evidence>
<proteinExistence type="predicted"/>
<reference evidence="2" key="1">
    <citation type="journal article" date="2011" name="Appl. Environ. Microbiol.">
        <title>Genomic potential of Marinobacter aquaeolei, a biogeochemical 'opportunitroph'.</title>
        <authorList>
            <person name="Singer E."/>
            <person name="Webb E.A."/>
            <person name="Nelson W.C."/>
            <person name="Heidelberg J.F."/>
            <person name="Ivanova N."/>
            <person name="Pati A."/>
            <person name="Edwards K.J."/>
        </authorList>
    </citation>
    <scope>NUCLEOTIDE SEQUENCE [LARGE SCALE GENOMIC DNA]</scope>
    <source>
        <strain evidence="2">ATCC 700491 / DSM 11845 / VT8</strain>
    </source>
</reference>
<gene>
    <name evidence="1" type="ordered locus">Maqu_4246</name>
</gene>
<keyword evidence="1" id="KW-0614">Plasmid</keyword>
<accession>A1U7X8</accession>
<dbReference type="Proteomes" id="UP000000998">
    <property type="component" value="Plasmid pMAQU01"/>
</dbReference>
<dbReference type="HOGENOM" id="CLU_2070279_0_0_6"/>
<geneLocation type="plasmid" evidence="1 2">
    <name>pMAQU01</name>
</geneLocation>
<organism evidence="1 2">
    <name type="scientific">Marinobacter nauticus (strain ATCC 700491 / DSM 11845 / VT8)</name>
    <name type="common">Marinobacter aquaeolei</name>
    <dbReference type="NCBI Taxonomy" id="351348"/>
    <lineage>
        <taxon>Bacteria</taxon>
        <taxon>Pseudomonadati</taxon>
        <taxon>Pseudomonadota</taxon>
        <taxon>Gammaproteobacteria</taxon>
        <taxon>Pseudomonadales</taxon>
        <taxon>Marinobacteraceae</taxon>
        <taxon>Marinobacter</taxon>
    </lineage>
</organism>
<dbReference type="AlphaFoldDB" id="A1U7X8"/>